<dbReference type="Proteomes" id="UP000240357">
    <property type="component" value="Unassembled WGS sequence"/>
</dbReference>
<protein>
    <recommendedName>
        <fullName evidence="3">Nucleoside 2-deoxyribosyltransferase</fullName>
    </recommendedName>
</protein>
<dbReference type="RefSeq" id="WP_106925257.1">
    <property type="nucleotide sequence ID" value="NZ_PYFT01000001.1"/>
</dbReference>
<dbReference type="OrthoDB" id="284716at2"/>
<dbReference type="Gene3D" id="3.40.50.450">
    <property type="match status" value="1"/>
</dbReference>
<proteinExistence type="predicted"/>
<reference evidence="1 2" key="1">
    <citation type="submission" date="2018-03" db="EMBL/GenBank/DDBJ databases">
        <title>Adhaeribacter sp. HMF7605 Genome sequencing and assembly.</title>
        <authorList>
            <person name="Kang H."/>
            <person name="Kang J."/>
            <person name="Cha I."/>
            <person name="Kim H."/>
            <person name="Joh K."/>
        </authorList>
    </citation>
    <scope>NUCLEOTIDE SEQUENCE [LARGE SCALE GENOMIC DNA]</scope>
    <source>
        <strain evidence="1 2">HMF7605</strain>
    </source>
</reference>
<dbReference type="EMBL" id="PYFT01000001">
    <property type="protein sequence ID" value="PSR52030.1"/>
    <property type="molecule type" value="Genomic_DNA"/>
</dbReference>
<sequence>MNSLLLFLFSLQKVDGEQVFLDYNKPWIFLKNYFSSPSEFLFYLKGLEESDFINFKPQPQIHDSDYSGYFQIIHKGLNQVVELSKVEINSKTCFMAFDNRTKPYRKAIKNAISKTGYKVIIIDEEHINSDKTIPDAILSGIKQSKFCVADFTLHRNGVYFESGYALGLGKSVIYTCHKDDFSDSHFDIKQLQHIIYNTPEDLERMLVDKIEAWIK</sequence>
<evidence type="ECO:0000313" key="1">
    <source>
        <dbReference type="EMBL" id="PSR52030.1"/>
    </source>
</evidence>
<organism evidence="1 2">
    <name type="scientific">Adhaeribacter arboris</name>
    <dbReference type="NCBI Taxonomy" id="2072846"/>
    <lineage>
        <taxon>Bacteria</taxon>
        <taxon>Pseudomonadati</taxon>
        <taxon>Bacteroidota</taxon>
        <taxon>Cytophagia</taxon>
        <taxon>Cytophagales</taxon>
        <taxon>Hymenobacteraceae</taxon>
        <taxon>Adhaeribacter</taxon>
    </lineage>
</organism>
<keyword evidence="2" id="KW-1185">Reference proteome</keyword>
<gene>
    <name evidence="1" type="ORF">AHMF7605_00095</name>
</gene>
<accession>A0A2T2Y934</accession>
<name>A0A2T2Y934_9BACT</name>
<evidence type="ECO:0000313" key="2">
    <source>
        <dbReference type="Proteomes" id="UP000240357"/>
    </source>
</evidence>
<evidence type="ECO:0008006" key="3">
    <source>
        <dbReference type="Google" id="ProtNLM"/>
    </source>
</evidence>
<comment type="caution">
    <text evidence="1">The sequence shown here is derived from an EMBL/GenBank/DDBJ whole genome shotgun (WGS) entry which is preliminary data.</text>
</comment>
<dbReference type="AlphaFoldDB" id="A0A2T2Y934"/>